<accession>A0ABZ0S5Y4</accession>
<evidence type="ECO:0008006" key="3">
    <source>
        <dbReference type="Google" id="ProtNLM"/>
    </source>
</evidence>
<organism evidence="1 2">
    <name type="scientific">Lysinibacillus louembei</name>
    <dbReference type="NCBI Taxonomy" id="1470088"/>
    <lineage>
        <taxon>Bacteria</taxon>
        <taxon>Bacillati</taxon>
        <taxon>Bacillota</taxon>
        <taxon>Bacilli</taxon>
        <taxon>Bacillales</taxon>
        <taxon>Bacillaceae</taxon>
        <taxon>Lysinibacillus</taxon>
    </lineage>
</organism>
<dbReference type="PROSITE" id="PS51257">
    <property type="entry name" value="PROKAR_LIPOPROTEIN"/>
    <property type="match status" value="1"/>
</dbReference>
<proteinExistence type="predicted"/>
<dbReference type="Gene3D" id="3.10.450.730">
    <property type="entry name" value="BLIP domain"/>
    <property type="match status" value="1"/>
</dbReference>
<keyword evidence="2" id="KW-1185">Reference proteome</keyword>
<dbReference type="EMBL" id="CP137624">
    <property type="protein sequence ID" value="WPK13562.1"/>
    <property type="molecule type" value="Genomic_DNA"/>
</dbReference>
<gene>
    <name evidence="1" type="ORF">R6U77_07810</name>
</gene>
<evidence type="ECO:0000313" key="1">
    <source>
        <dbReference type="EMBL" id="WPK13562.1"/>
    </source>
</evidence>
<evidence type="ECO:0000313" key="2">
    <source>
        <dbReference type="Proteomes" id="UP001322664"/>
    </source>
</evidence>
<name>A0ABZ0S5Y4_9BACI</name>
<dbReference type="Proteomes" id="UP001322664">
    <property type="component" value="Chromosome"/>
</dbReference>
<reference evidence="1 2" key="1">
    <citation type="submission" date="2023-09" db="EMBL/GenBank/DDBJ databases">
        <authorList>
            <person name="Page C.A."/>
            <person name="Perez-Diaz I.M."/>
        </authorList>
    </citation>
    <scope>NUCLEOTIDE SEQUENCE [LARGE SCALE GENOMIC DNA]</scope>
    <source>
        <strain evidence="1 2">Ll15</strain>
    </source>
</reference>
<dbReference type="RefSeq" id="WP_319838047.1">
    <property type="nucleotide sequence ID" value="NZ_CP137624.1"/>
</dbReference>
<protein>
    <recommendedName>
        <fullName evidence="3">DUF3862 domain-containing protein</fullName>
    </recommendedName>
</protein>
<sequence>MLMRIGGVFALVFGLSSCEAYEQGKLIDIEDSNAYVWQKYMNEQEFNQIEVGMSYLDVVKIAKGIGTFQKDGLYIWQDEHTLTQAYEIHFQNDQLVDKKVIELKGHSTR</sequence>